<dbReference type="RefSeq" id="WP_125312427.1">
    <property type="nucleotide sequence ID" value="NZ_RSEC01000058.1"/>
</dbReference>
<name>A0A3R9EM63_9PSEU</name>
<comment type="caution">
    <text evidence="1">The sequence shown here is derived from an EMBL/GenBank/DDBJ whole genome shotgun (WGS) entry which is preliminary data.</text>
</comment>
<gene>
    <name evidence="1" type="ORF">EIY87_25510</name>
</gene>
<reference evidence="1 2" key="1">
    <citation type="submission" date="2018-12" db="EMBL/GenBank/DDBJ databases">
        <title>Amycolatopsis eburnea sp. nov. actinomycete associate with arbuscular mycorrhiza fungal spore.</title>
        <authorList>
            <person name="Lumyong S."/>
            <person name="Chaiya L."/>
        </authorList>
    </citation>
    <scope>NUCLEOTIDE SEQUENCE [LARGE SCALE GENOMIC DNA]</scope>
    <source>
        <strain evidence="1 2">GLM-1</strain>
    </source>
</reference>
<keyword evidence="2" id="KW-1185">Reference proteome</keyword>
<dbReference type="EMBL" id="RSEC01000058">
    <property type="protein sequence ID" value="RSD13125.1"/>
    <property type="molecule type" value="Genomic_DNA"/>
</dbReference>
<protein>
    <submittedName>
        <fullName evidence="1">Uncharacterized protein</fullName>
    </submittedName>
</protein>
<evidence type="ECO:0000313" key="2">
    <source>
        <dbReference type="Proteomes" id="UP000267081"/>
    </source>
</evidence>
<dbReference type="Pfam" id="PF21848">
    <property type="entry name" value="DUF6907"/>
    <property type="match status" value="1"/>
</dbReference>
<dbReference type="Proteomes" id="UP000267081">
    <property type="component" value="Unassembled WGS sequence"/>
</dbReference>
<proteinExistence type="predicted"/>
<dbReference type="InterPro" id="IPR054202">
    <property type="entry name" value="DUF6907"/>
</dbReference>
<accession>A0A3R9EM63</accession>
<sequence length="183" mass="19743">MKNKALLGNVPEVDLSALDAAQREGHTCVRCGRVPLHRVDLTQVGAPDLIACSGEDAAICSRPVFWLATPCPQWCNGLHDDRDAGPDRRHFSSWEEQVPLTLEDAQEMGPGLGWQPEYAVVSLDQGVREDAPRIWCGKGATNQGWHLTEDEARRLAVTLTAAANLAAGELAGQLQLPFGIVAA</sequence>
<dbReference type="AlphaFoldDB" id="A0A3R9EM63"/>
<organism evidence="1 2">
    <name type="scientific">Amycolatopsis eburnea</name>
    <dbReference type="NCBI Taxonomy" id="2267691"/>
    <lineage>
        <taxon>Bacteria</taxon>
        <taxon>Bacillati</taxon>
        <taxon>Actinomycetota</taxon>
        <taxon>Actinomycetes</taxon>
        <taxon>Pseudonocardiales</taxon>
        <taxon>Pseudonocardiaceae</taxon>
        <taxon>Amycolatopsis</taxon>
    </lineage>
</organism>
<evidence type="ECO:0000313" key="1">
    <source>
        <dbReference type="EMBL" id="RSD13125.1"/>
    </source>
</evidence>
<dbReference type="OrthoDB" id="5082479at2"/>